<accession>A0A022S5I8</accession>
<keyword evidence="4" id="KW-1185">Reference proteome</keyword>
<reference evidence="3 4" key="1">
    <citation type="journal article" date="2013" name="Proc. Natl. Acad. Sci. U.S.A.">
        <title>Fine-scale variation in meiotic recombination in Mimulus inferred from population shotgun sequencing.</title>
        <authorList>
            <person name="Hellsten U."/>
            <person name="Wright K.M."/>
            <person name="Jenkins J."/>
            <person name="Shu S."/>
            <person name="Yuan Y."/>
            <person name="Wessler S.R."/>
            <person name="Schmutz J."/>
            <person name="Willis J.H."/>
            <person name="Rokhsar D.S."/>
        </authorList>
    </citation>
    <scope>NUCLEOTIDE SEQUENCE [LARGE SCALE GENOMIC DNA]</scope>
    <source>
        <strain evidence="4">cv. DUN x IM62</strain>
    </source>
</reference>
<evidence type="ECO:0000313" key="3">
    <source>
        <dbReference type="EMBL" id="EYU46655.1"/>
    </source>
</evidence>
<evidence type="ECO:0000256" key="1">
    <source>
        <dbReference type="SAM" id="MobiDB-lite"/>
    </source>
</evidence>
<feature type="region of interest" description="Disordered" evidence="1">
    <location>
        <begin position="29"/>
        <end position="101"/>
    </location>
</feature>
<protein>
    <submittedName>
        <fullName evidence="3">Uncharacterized protein</fullName>
    </submittedName>
</protein>
<dbReference type="InterPro" id="IPR039346">
    <property type="entry name" value="AGP25/26"/>
</dbReference>
<dbReference type="PANTHER" id="PTHR35725:SF4">
    <property type="entry name" value="CLASSICAL ARABINOGALACTAN PROTEIN 26"/>
    <property type="match status" value="1"/>
</dbReference>
<dbReference type="eggNOG" id="ENOG502S95S">
    <property type="taxonomic scope" value="Eukaryota"/>
</dbReference>
<dbReference type="PANTHER" id="PTHR35725">
    <property type="entry name" value="CLASSICAL ARABINOGALACTAN PROTEIN 26"/>
    <property type="match status" value="1"/>
</dbReference>
<evidence type="ECO:0000256" key="2">
    <source>
        <dbReference type="SAM" id="SignalP"/>
    </source>
</evidence>
<name>A0A022S5I8_ERYGU</name>
<feature type="signal peptide" evidence="2">
    <location>
        <begin position="1"/>
        <end position="28"/>
    </location>
</feature>
<sequence length="121" mass="12097">MAYSSKTPSCAILVMTTTFIAILSSTLATSKESNLPSSTISAAPALLPDPGSPLPAPALSPDMYPDFPSPGGSALSPAESSVPLIPSSPSPPNPDSIASPGPAFALSPLGVLPDSYSCRIN</sequence>
<dbReference type="Proteomes" id="UP000030748">
    <property type="component" value="Unassembled WGS sequence"/>
</dbReference>
<dbReference type="EMBL" id="KI630171">
    <property type="protein sequence ID" value="EYU46655.1"/>
    <property type="molecule type" value="Genomic_DNA"/>
</dbReference>
<feature type="chain" id="PRO_5001505521" evidence="2">
    <location>
        <begin position="29"/>
        <end position="121"/>
    </location>
</feature>
<dbReference type="AlphaFoldDB" id="A0A022S5I8"/>
<feature type="compositionally biased region" description="Polar residues" evidence="1">
    <location>
        <begin position="29"/>
        <end position="40"/>
    </location>
</feature>
<keyword evidence="2" id="KW-0732">Signal</keyword>
<evidence type="ECO:0000313" key="4">
    <source>
        <dbReference type="Proteomes" id="UP000030748"/>
    </source>
</evidence>
<feature type="non-terminal residue" evidence="3">
    <location>
        <position position="121"/>
    </location>
</feature>
<gene>
    <name evidence="3" type="ORF">MIMGU_mgv1a023579mg</name>
</gene>
<dbReference type="STRING" id="4155.A0A022S5I8"/>
<organism evidence="3 4">
    <name type="scientific">Erythranthe guttata</name>
    <name type="common">Yellow monkey flower</name>
    <name type="synonym">Mimulus guttatus</name>
    <dbReference type="NCBI Taxonomy" id="4155"/>
    <lineage>
        <taxon>Eukaryota</taxon>
        <taxon>Viridiplantae</taxon>
        <taxon>Streptophyta</taxon>
        <taxon>Embryophyta</taxon>
        <taxon>Tracheophyta</taxon>
        <taxon>Spermatophyta</taxon>
        <taxon>Magnoliopsida</taxon>
        <taxon>eudicotyledons</taxon>
        <taxon>Gunneridae</taxon>
        <taxon>Pentapetalae</taxon>
        <taxon>asterids</taxon>
        <taxon>lamiids</taxon>
        <taxon>Lamiales</taxon>
        <taxon>Phrymaceae</taxon>
        <taxon>Erythranthe</taxon>
    </lineage>
</organism>
<proteinExistence type="predicted"/>